<proteinExistence type="predicted"/>
<dbReference type="AlphaFoldDB" id="A0A8W8JI13"/>
<protein>
    <submittedName>
        <fullName evidence="1">Uncharacterized protein</fullName>
    </submittedName>
</protein>
<evidence type="ECO:0000313" key="2">
    <source>
        <dbReference type="Proteomes" id="UP000005408"/>
    </source>
</evidence>
<evidence type="ECO:0000313" key="1">
    <source>
        <dbReference type="EnsemblMetazoa" id="G18700.1:cds"/>
    </source>
</evidence>
<dbReference type="Proteomes" id="UP000005408">
    <property type="component" value="Unassembled WGS sequence"/>
</dbReference>
<organism evidence="1 2">
    <name type="scientific">Magallana gigas</name>
    <name type="common">Pacific oyster</name>
    <name type="synonym">Crassostrea gigas</name>
    <dbReference type="NCBI Taxonomy" id="29159"/>
    <lineage>
        <taxon>Eukaryota</taxon>
        <taxon>Metazoa</taxon>
        <taxon>Spiralia</taxon>
        <taxon>Lophotrochozoa</taxon>
        <taxon>Mollusca</taxon>
        <taxon>Bivalvia</taxon>
        <taxon>Autobranchia</taxon>
        <taxon>Pteriomorphia</taxon>
        <taxon>Ostreida</taxon>
        <taxon>Ostreoidea</taxon>
        <taxon>Ostreidae</taxon>
        <taxon>Magallana</taxon>
    </lineage>
</organism>
<keyword evidence="2" id="KW-1185">Reference proteome</keyword>
<dbReference type="Gene3D" id="2.40.50.140">
    <property type="entry name" value="Nucleic acid-binding proteins"/>
    <property type="match status" value="1"/>
</dbReference>
<dbReference type="InterPro" id="IPR012340">
    <property type="entry name" value="NA-bd_OB-fold"/>
</dbReference>
<name>A0A8W8JI13_MAGGI</name>
<sequence>MAKREREDEVAGYLHAVSPIKISKSNNSYFVGKLQTDTNVFKKMVCFDQSKHSSFHEATAAKTPIKICNVRKVQSREDSAKVDVLVNAKSQMHVVRSLTFQHHADDNVDDENKSLADILHIPEKNKVSVSVKVLEVEKDTVVDVRGTLMRKQDILIADSTATMKLSLWDNLVNTLEPLKSYKIENTSTRFFNNVKFLTSTKETTAEQIEPIENVAPAPIKKENQKLTGNITQVNINKNITCGNCRKKATVDQTTLMFRCNFCAMKQKVTSTITTLHGNLNIKSDDRAEKLTIFHAQLTAFIVGQNLEDLKNDTERLEEFFLNKESFEVSFDDDKIIQSIQLA</sequence>
<dbReference type="OrthoDB" id="6093948at2759"/>
<dbReference type="EnsemblMetazoa" id="G18700.1">
    <property type="protein sequence ID" value="G18700.1:cds"/>
    <property type="gene ID" value="G18700"/>
</dbReference>
<accession>A0A8W8JI13</accession>
<dbReference type="SUPFAM" id="SSF50249">
    <property type="entry name" value="Nucleic acid-binding proteins"/>
    <property type="match status" value="1"/>
</dbReference>
<reference evidence="1" key="1">
    <citation type="submission" date="2022-08" db="UniProtKB">
        <authorList>
            <consortium name="EnsemblMetazoa"/>
        </authorList>
    </citation>
    <scope>IDENTIFICATION</scope>
    <source>
        <strain evidence="1">05x7-T-G4-1.051#20</strain>
    </source>
</reference>